<dbReference type="SMART" id="SM00836">
    <property type="entry name" value="DALR_1"/>
    <property type="match status" value="1"/>
</dbReference>
<dbReference type="FunFam" id="1.10.730.10:FF:000006">
    <property type="entry name" value="Arginyl-tRNA synthetase 2, mitochondrial"/>
    <property type="match status" value="1"/>
</dbReference>
<dbReference type="CDD" id="cd00671">
    <property type="entry name" value="ArgRS_core"/>
    <property type="match status" value="1"/>
</dbReference>
<evidence type="ECO:0000256" key="4">
    <source>
        <dbReference type="ARBA" id="ARBA00022490"/>
    </source>
</evidence>
<evidence type="ECO:0000256" key="11">
    <source>
        <dbReference type="HAMAP-Rule" id="MF_00123"/>
    </source>
</evidence>
<dbReference type="PROSITE" id="PS00307">
    <property type="entry name" value="LECTIN_LEGUME_BETA"/>
    <property type="match status" value="1"/>
</dbReference>
<dbReference type="PRINTS" id="PR01038">
    <property type="entry name" value="TRNASYNTHARG"/>
</dbReference>
<accession>A0A1I5CI65</accession>
<dbReference type="SUPFAM" id="SSF47323">
    <property type="entry name" value="Anticodon-binding domain of a subclass of class I aminoacyl-tRNA synthetases"/>
    <property type="match status" value="1"/>
</dbReference>
<dbReference type="Gene3D" id="3.40.50.620">
    <property type="entry name" value="HUPs"/>
    <property type="match status" value="1"/>
</dbReference>
<dbReference type="GO" id="GO:0005524">
    <property type="term" value="F:ATP binding"/>
    <property type="evidence" value="ECO:0007669"/>
    <property type="project" value="UniProtKB-UniRule"/>
</dbReference>
<keyword evidence="4 11" id="KW-0963">Cytoplasm</keyword>
<dbReference type="OrthoDB" id="9805987at2"/>
<dbReference type="PROSITE" id="PS00178">
    <property type="entry name" value="AA_TRNA_LIGASE_I"/>
    <property type="match status" value="1"/>
</dbReference>
<reference evidence="15 16" key="1">
    <citation type="submission" date="2016-10" db="EMBL/GenBank/DDBJ databases">
        <authorList>
            <person name="de Groot N.N."/>
        </authorList>
    </citation>
    <scope>NUCLEOTIDE SEQUENCE [LARGE SCALE GENOMIC DNA]</scope>
    <source>
        <strain evidence="15 16">DSM 1283</strain>
    </source>
</reference>
<dbReference type="PANTHER" id="PTHR11956">
    <property type="entry name" value="ARGINYL-TRNA SYNTHETASE"/>
    <property type="match status" value="1"/>
</dbReference>
<evidence type="ECO:0000259" key="14">
    <source>
        <dbReference type="SMART" id="SM01016"/>
    </source>
</evidence>
<evidence type="ECO:0000256" key="2">
    <source>
        <dbReference type="ARBA" id="ARBA00005594"/>
    </source>
</evidence>
<dbReference type="SUPFAM" id="SSF55190">
    <property type="entry name" value="Arginyl-tRNA synthetase (ArgRS), N-terminal 'additional' domain"/>
    <property type="match status" value="1"/>
</dbReference>
<dbReference type="STRING" id="1527.SAMN04489757_10360"/>
<dbReference type="InterPro" id="IPR009080">
    <property type="entry name" value="tRNAsynth_Ia_anticodon-bd"/>
</dbReference>
<dbReference type="InterPro" id="IPR014729">
    <property type="entry name" value="Rossmann-like_a/b/a_fold"/>
</dbReference>
<evidence type="ECO:0000256" key="5">
    <source>
        <dbReference type="ARBA" id="ARBA00022598"/>
    </source>
</evidence>
<dbReference type="InterPro" id="IPR008909">
    <property type="entry name" value="DALR_anticod-bd"/>
</dbReference>
<evidence type="ECO:0000256" key="6">
    <source>
        <dbReference type="ARBA" id="ARBA00022741"/>
    </source>
</evidence>
<dbReference type="InterPro" id="IPR005148">
    <property type="entry name" value="Arg-tRNA-synth_N"/>
</dbReference>
<dbReference type="SMART" id="SM01016">
    <property type="entry name" value="Arg_tRNA_synt_N"/>
    <property type="match status" value="1"/>
</dbReference>
<dbReference type="NCBIfam" id="TIGR00456">
    <property type="entry name" value="argS"/>
    <property type="match status" value="1"/>
</dbReference>
<dbReference type="Gene3D" id="1.10.730.10">
    <property type="entry name" value="Isoleucyl-tRNA Synthetase, Domain 1"/>
    <property type="match status" value="1"/>
</dbReference>
<evidence type="ECO:0000256" key="3">
    <source>
        <dbReference type="ARBA" id="ARBA00011245"/>
    </source>
</evidence>
<proteinExistence type="inferred from homology"/>
<comment type="similarity">
    <text evidence="2 11 12">Belongs to the class-I aminoacyl-tRNA synthetase family.</text>
</comment>
<sequence>MIKEISKLIANYASEIPEETIASLIEIPPNSTMGDYALPCFPLAKIYHKNPTNIAEDIKQYIDSANIPFIDKTEVFNGYLNIFVQRNYYIKIVLEQIMNETYISRSIGRNQTICIDYSSPNIAKNFHVGHLRTTVIGNSLYKIYEKLGYKVVRINHLGDWGTQFGKLILAYKNWSSREKVEKEGINELLRIYILFHKEAKDNPKLNEEARSWFLKMEQGDEEALNIWDWFKEISMIQFNHIYQLLGVEFDSFTGESFYMDKVSAVVKELTHKNLLEESQGAKIVNLDKYNMAPCLITKSDGSSIYPSRDLAAILYRKKTFHFTKCLYVTGLEQKLHFAQVFKVIDMMGYDWSNGLIHIPYGLVSISGEKLSTRSGNIVYAEELLKEAILRAEKAIETRNPNLQNKEKTAKMVGIGAIIFHDLFHQRIKNIDFSWDEVLSFEGSTGPYVQYTYARAKSILRKNPDYVSSLDIDFSPLNEDTSFQLVKKLNDYPKAVLYAADSYEPSIIARYVIGLAQEFNKFYHNCSIINSEYKIRLARLCLVFAAQKVMKEAMELLGIQCPEEM</sequence>
<dbReference type="GO" id="GO:0006420">
    <property type="term" value="P:arginyl-tRNA aminoacylation"/>
    <property type="evidence" value="ECO:0007669"/>
    <property type="project" value="UniProtKB-UniRule"/>
</dbReference>
<gene>
    <name evidence="11" type="primary">argS</name>
    <name evidence="15" type="ORF">SAMN04489757_10360</name>
</gene>
<comment type="subcellular location">
    <subcellularLocation>
        <location evidence="1 11">Cytoplasm</location>
    </subcellularLocation>
</comment>
<evidence type="ECO:0000256" key="10">
    <source>
        <dbReference type="ARBA" id="ARBA00049339"/>
    </source>
</evidence>
<feature type="domain" description="DALR anticodon binding" evidence="13">
    <location>
        <begin position="448"/>
        <end position="564"/>
    </location>
</feature>
<protein>
    <recommendedName>
        <fullName evidence="11">Arginine--tRNA ligase</fullName>
        <ecNumber evidence="11">6.1.1.19</ecNumber>
    </recommendedName>
    <alternativeName>
        <fullName evidence="11">Arginyl-tRNA synthetase</fullName>
        <shortName evidence="11">ArgRS</shortName>
    </alternativeName>
</protein>
<evidence type="ECO:0000259" key="13">
    <source>
        <dbReference type="SMART" id="SM00836"/>
    </source>
</evidence>
<comment type="subunit">
    <text evidence="3 11">Monomer.</text>
</comment>
<dbReference type="InterPro" id="IPR001412">
    <property type="entry name" value="aa-tRNA-synth_I_CS"/>
</dbReference>
<dbReference type="GO" id="GO:0005737">
    <property type="term" value="C:cytoplasm"/>
    <property type="evidence" value="ECO:0007669"/>
    <property type="project" value="UniProtKB-SubCell"/>
</dbReference>
<dbReference type="Pfam" id="PF03485">
    <property type="entry name" value="Arg_tRNA_synt_N"/>
    <property type="match status" value="1"/>
</dbReference>
<feature type="domain" description="Arginyl tRNA synthetase N-terminal" evidence="14">
    <location>
        <begin position="3"/>
        <end position="84"/>
    </location>
</feature>
<dbReference type="EC" id="6.1.1.19" evidence="11"/>
<dbReference type="InterPro" id="IPR019825">
    <property type="entry name" value="Lectin_legB_Mn/Ca_BS"/>
</dbReference>
<dbReference type="Proteomes" id="UP000198806">
    <property type="component" value="Unassembled WGS sequence"/>
</dbReference>
<dbReference type="InterPro" id="IPR035684">
    <property type="entry name" value="ArgRS_core"/>
</dbReference>
<dbReference type="CDD" id="cd07956">
    <property type="entry name" value="Anticodon_Ia_Arg"/>
    <property type="match status" value="1"/>
</dbReference>
<keyword evidence="5 11" id="KW-0436">Ligase</keyword>
<keyword evidence="7 11" id="KW-0067">ATP-binding</keyword>
<evidence type="ECO:0000256" key="9">
    <source>
        <dbReference type="ARBA" id="ARBA00023146"/>
    </source>
</evidence>
<dbReference type="FunFam" id="3.40.50.620:FF:000116">
    <property type="entry name" value="Arginine--tRNA ligase"/>
    <property type="match status" value="1"/>
</dbReference>
<name>A0A1I5CI65_9FIRM</name>
<evidence type="ECO:0000313" key="16">
    <source>
        <dbReference type="Proteomes" id="UP000198806"/>
    </source>
</evidence>
<dbReference type="SUPFAM" id="SSF52374">
    <property type="entry name" value="Nucleotidylyl transferase"/>
    <property type="match status" value="1"/>
</dbReference>
<comment type="catalytic activity">
    <reaction evidence="10 11">
        <text>tRNA(Arg) + L-arginine + ATP = L-arginyl-tRNA(Arg) + AMP + diphosphate</text>
        <dbReference type="Rhea" id="RHEA:20301"/>
        <dbReference type="Rhea" id="RHEA-COMP:9658"/>
        <dbReference type="Rhea" id="RHEA-COMP:9673"/>
        <dbReference type="ChEBI" id="CHEBI:30616"/>
        <dbReference type="ChEBI" id="CHEBI:32682"/>
        <dbReference type="ChEBI" id="CHEBI:33019"/>
        <dbReference type="ChEBI" id="CHEBI:78442"/>
        <dbReference type="ChEBI" id="CHEBI:78513"/>
        <dbReference type="ChEBI" id="CHEBI:456215"/>
        <dbReference type="EC" id="6.1.1.19"/>
    </reaction>
</comment>
<dbReference type="Pfam" id="PF00750">
    <property type="entry name" value="tRNA-synt_1d"/>
    <property type="match status" value="1"/>
</dbReference>
<dbReference type="AlphaFoldDB" id="A0A1I5CI65"/>
<organism evidence="15 16">
    <name type="scientific">Anaerocolumna aminovalerica</name>
    <dbReference type="NCBI Taxonomy" id="1527"/>
    <lineage>
        <taxon>Bacteria</taxon>
        <taxon>Bacillati</taxon>
        <taxon>Bacillota</taxon>
        <taxon>Clostridia</taxon>
        <taxon>Lachnospirales</taxon>
        <taxon>Lachnospiraceae</taxon>
        <taxon>Anaerocolumna</taxon>
    </lineage>
</organism>
<evidence type="ECO:0000256" key="7">
    <source>
        <dbReference type="ARBA" id="ARBA00022840"/>
    </source>
</evidence>
<evidence type="ECO:0000256" key="1">
    <source>
        <dbReference type="ARBA" id="ARBA00004496"/>
    </source>
</evidence>
<dbReference type="GO" id="GO:0004814">
    <property type="term" value="F:arginine-tRNA ligase activity"/>
    <property type="evidence" value="ECO:0007669"/>
    <property type="project" value="UniProtKB-UniRule"/>
</dbReference>
<dbReference type="RefSeq" id="WP_091684184.1">
    <property type="nucleotide sequence ID" value="NZ_BAABFM010000006.1"/>
</dbReference>
<keyword evidence="6 11" id="KW-0547">Nucleotide-binding</keyword>
<dbReference type="Pfam" id="PF05746">
    <property type="entry name" value="DALR_1"/>
    <property type="match status" value="1"/>
</dbReference>
<evidence type="ECO:0000256" key="8">
    <source>
        <dbReference type="ARBA" id="ARBA00022917"/>
    </source>
</evidence>
<dbReference type="Gene3D" id="3.30.1360.70">
    <property type="entry name" value="Arginyl tRNA synthetase N-terminal domain"/>
    <property type="match status" value="1"/>
</dbReference>
<keyword evidence="9 11" id="KW-0030">Aminoacyl-tRNA synthetase</keyword>
<evidence type="ECO:0000313" key="15">
    <source>
        <dbReference type="EMBL" id="SFN86331.1"/>
    </source>
</evidence>
<keyword evidence="8 11" id="KW-0648">Protein biosynthesis</keyword>
<dbReference type="PANTHER" id="PTHR11956:SF5">
    <property type="entry name" value="ARGININE--TRNA LIGASE, CYTOPLASMIC"/>
    <property type="match status" value="1"/>
</dbReference>
<evidence type="ECO:0000256" key="12">
    <source>
        <dbReference type="RuleBase" id="RU363038"/>
    </source>
</evidence>
<dbReference type="InterPro" id="IPR001278">
    <property type="entry name" value="Arg-tRNA-ligase"/>
</dbReference>
<dbReference type="HAMAP" id="MF_00123">
    <property type="entry name" value="Arg_tRNA_synth"/>
    <property type="match status" value="1"/>
</dbReference>
<feature type="short sequence motif" description="'HIGH' region" evidence="11">
    <location>
        <begin position="120"/>
        <end position="130"/>
    </location>
</feature>
<dbReference type="EMBL" id="FOWD01000003">
    <property type="protein sequence ID" value="SFN86331.1"/>
    <property type="molecule type" value="Genomic_DNA"/>
</dbReference>
<keyword evidence="16" id="KW-1185">Reference proteome</keyword>
<dbReference type="InterPro" id="IPR036695">
    <property type="entry name" value="Arg-tRNA-synth_N_sf"/>
</dbReference>